<evidence type="ECO:0000313" key="3">
    <source>
        <dbReference type="EMBL" id="CAG8754910.1"/>
    </source>
</evidence>
<sequence>ANASNGEDITRSISESETDRSKQNSSIEDILLSETNQLSALLKQLETLEKLQATNNKINNQRIKLIPDNTNNNISKKKKRKKLQN</sequence>
<dbReference type="AlphaFoldDB" id="A0A9N9IXP5"/>
<feature type="compositionally biased region" description="Basic residues" evidence="2">
    <location>
        <begin position="75"/>
        <end position="85"/>
    </location>
</feature>
<name>A0A9N9IXP5_9GLOM</name>
<evidence type="ECO:0000256" key="1">
    <source>
        <dbReference type="SAM" id="Coils"/>
    </source>
</evidence>
<feature type="coiled-coil region" evidence="1">
    <location>
        <begin position="31"/>
        <end position="61"/>
    </location>
</feature>
<comment type="caution">
    <text evidence="3">The sequence shown here is derived from an EMBL/GenBank/DDBJ whole genome shotgun (WGS) entry which is preliminary data.</text>
</comment>
<gene>
    <name evidence="3" type="ORF">RFULGI_LOCUS13878</name>
</gene>
<proteinExistence type="predicted"/>
<feature type="non-terminal residue" evidence="3">
    <location>
        <position position="1"/>
    </location>
</feature>
<reference evidence="3" key="1">
    <citation type="submission" date="2021-06" db="EMBL/GenBank/DDBJ databases">
        <authorList>
            <person name="Kallberg Y."/>
            <person name="Tangrot J."/>
            <person name="Rosling A."/>
        </authorList>
    </citation>
    <scope>NUCLEOTIDE SEQUENCE</scope>
    <source>
        <strain evidence="3">IN212</strain>
    </source>
</reference>
<dbReference type="EMBL" id="CAJVPZ010038089">
    <property type="protein sequence ID" value="CAG8754910.1"/>
    <property type="molecule type" value="Genomic_DNA"/>
</dbReference>
<feature type="compositionally biased region" description="Polar residues" evidence="2">
    <location>
        <begin position="62"/>
        <end position="74"/>
    </location>
</feature>
<dbReference type="Proteomes" id="UP000789396">
    <property type="component" value="Unassembled WGS sequence"/>
</dbReference>
<keyword evidence="1" id="KW-0175">Coiled coil</keyword>
<feature type="region of interest" description="Disordered" evidence="2">
    <location>
        <begin position="1"/>
        <end position="27"/>
    </location>
</feature>
<organism evidence="3 4">
    <name type="scientific">Racocetra fulgida</name>
    <dbReference type="NCBI Taxonomy" id="60492"/>
    <lineage>
        <taxon>Eukaryota</taxon>
        <taxon>Fungi</taxon>
        <taxon>Fungi incertae sedis</taxon>
        <taxon>Mucoromycota</taxon>
        <taxon>Glomeromycotina</taxon>
        <taxon>Glomeromycetes</taxon>
        <taxon>Diversisporales</taxon>
        <taxon>Gigasporaceae</taxon>
        <taxon>Racocetra</taxon>
    </lineage>
</organism>
<accession>A0A9N9IXP5</accession>
<evidence type="ECO:0000313" key="4">
    <source>
        <dbReference type="Proteomes" id="UP000789396"/>
    </source>
</evidence>
<keyword evidence="4" id="KW-1185">Reference proteome</keyword>
<evidence type="ECO:0000256" key="2">
    <source>
        <dbReference type="SAM" id="MobiDB-lite"/>
    </source>
</evidence>
<feature type="compositionally biased region" description="Polar residues" evidence="2">
    <location>
        <begin position="1"/>
        <end position="15"/>
    </location>
</feature>
<protein>
    <submittedName>
        <fullName evidence="3">13049_t:CDS:1</fullName>
    </submittedName>
</protein>
<feature type="region of interest" description="Disordered" evidence="2">
    <location>
        <begin position="62"/>
        <end position="85"/>
    </location>
</feature>